<keyword evidence="3" id="KW-1185">Reference proteome</keyword>
<comment type="caution">
    <text evidence="2">The sequence shown here is derived from an EMBL/GenBank/DDBJ whole genome shotgun (WGS) entry which is preliminary data.</text>
</comment>
<dbReference type="Proteomes" id="UP000321746">
    <property type="component" value="Unassembled WGS sequence"/>
</dbReference>
<accession>A0A511XLN0</accession>
<gene>
    <name evidence="2" type="ORF">AOE01nite_20730</name>
</gene>
<organism evidence="2 3">
    <name type="scientific">Acetobacter oeni</name>
    <dbReference type="NCBI Taxonomy" id="304077"/>
    <lineage>
        <taxon>Bacteria</taxon>
        <taxon>Pseudomonadati</taxon>
        <taxon>Pseudomonadota</taxon>
        <taxon>Alphaproteobacteria</taxon>
        <taxon>Acetobacterales</taxon>
        <taxon>Acetobacteraceae</taxon>
        <taxon>Acetobacter</taxon>
    </lineage>
</organism>
<dbReference type="OrthoDB" id="7282729at2"/>
<keyword evidence="1" id="KW-1133">Transmembrane helix</keyword>
<dbReference type="EMBL" id="BJYG01000027">
    <property type="protein sequence ID" value="GEN63849.1"/>
    <property type="molecule type" value="Genomic_DNA"/>
</dbReference>
<name>A0A511XLN0_9PROT</name>
<proteinExistence type="predicted"/>
<feature type="transmembrane region" description="Helical" evidence="1">
    <location>
        <begin position="12"/>
        <end position="34"/>
    </location>
</feature>
<sequence>MEQSTLARRGLLASVIGMGILIVAGTGVLLAVIVHRMSHPTSLSLPASSPPLIEKTVTIHEPAGTAIKQIAWQNGSLLALHLTGGGEDRIVIWDTSSGRIIGRLQLAP</sequence>
<dbReference type="RefSeq" id="WP_146889169.1">
    <property type="nucleotide sequence ID" value="NZ_BJYG01000027.1"/>
</dbReference>
<dbReference type="AlphaFoldDB" id="A0A511XLN0"/>
<evidence type="ECO:0000256" key="1">
    <source>
        <dbReference type="SAM" id="Phobius"/>
    </source>
</evidence>
<evidence type="ECO:0000313" key="3">
    <source>
        <dbReference type="Proteomes" id="UP000321746"/>
    </source>
</evidence>
<keyword evidence="1" id="KW-0812">Transmembrane</keyword>
<keyword evidence="1" id="KW-0472">Membrane</keyword>
<reference evidence="2 3" key="1">
    <citation type="submission" date="2019-07" db="EMBL/GenBank/DDBJ databases">
        <title>Whole genome shotgun sequence of Acetobacter oeni NBRC 105207.</title>
        <authorList>
            <person name="Hosoyama A."/>
            <person name="Uohara A."/>
            <person name="Ohji S."/>
            <person name="Ichikawa N."/>
        </authorList>
    </citation>
    <scope>NUCLEOTIDE SEQUENCE [LARGE SCALE GENOMIC DNA]</scope>
    <source>
        <strain evidence="2 3">NBRC 105207</strain>
    </source>
</reference>
<protein>
    <submittedName>
        <fullName evidence="2">Uncharacterized protein</fullName>
    </submittedName>
</protein>
<evidence type="ECO:0000313" key="2">
    <source>
        <dbReference type="EMBL" id="GEN63849.1"/>
    </source>
</evidence>